<keyword evidence="8" id="KW-0547">Nucleotide-binding</keyword>
<evidence type="ECO:0000256" key="9">
    <source>
        <dbReference type="RuleBase" id="RU004135"/>
    </source>
</evidence>
<keyword evidence="8" id="KW-0460">Magnesium</keyword>
<dbReference type="InterPro" id="IPR036615">
    <property type="entry name" value="Mur_ligase_C_dom_sf"/>
</dbReference>
<keyword evidence="8 13" id="KW-0436">Ligase</keyword>
<feature type="binding site" evidence="8">
    <location>
        <position position="450"/>
    </location>
    <ligand>
        <name>meso-2,6-diaminopimelate</name>
        <dbReference type="ChEBI" id="CHEBI:57791"/>
    </ligand>
</feature>
<dbReference type="InterPro" id="IPR013221">
    <property type="entry name" value="Mur_ligase_cen"/>
</dbReference>
<keyword evidence="4 8" id="KW-0133">Cell shape</keyword>
<comment type="subcellular location">
    <subcellularLocation>
        <location evidence="8 9">Cytoplasm</location>
    </subcellularLocation>
</comment>
<evidence type="ECO:0000256" key="1">
    <source>
        <dbReference type="ARBA" id="ARBA00004752"/>
    </source>
</evidence>
<feature type="domain" description="Mur ligase C-terminal" evidence="11">
    <location>
        <begin position="325"/>
        <end position="452"/>
    </location>
</feature>
<dbReference type="GO" id="GO:0008765">
    <property type="term" value="F:UDP-N-acetylmuramoylalanyl-D-glutamate-2,6-diaminopimelate ligase activity"/>
    <property type="evidence" value="ECO:0007669"/>
    <property type="project" value="UniProtKB-UniRule"/>
</dbReference>
<feature type="binding site" evidence="8">
    <location>
        <position position="454"/>
    </location>
    <ligand>
        <name>meso-2,6-diaminopimelate</name>
        <dbReference type="ChEBI" id="CHEBI:57791"/>
    </ligand>
</feature>
<dbReference type="InterPro" id="IPR005761">
    <property type="entry name" value="UDP-N-AcMur-Glu-dNH2Pim_ligase"/>
</dbReference>
<keyword evidence="5 8" id="KW-0573">Peptidoglycan synthesis</keyword>
<feature type="binding site" evidence="8">
    <location>
        <position position="30"/>
    </location>
    <ligand>
        <name>UDP-N-acetyl-alpha-D-muramoyl-L-alanyl-D-glutamate</name>
        <dbReference type="ChEBI" id="CHEBI:83900"/>
    </ligand>
</feature>
<dbReference type="PANTHER" id="PTHR23135:SF4">
    <property type="entry name" value="UDP-N-ACETYLMURAMOYL-L-ALANYL-D-GLUTAMATE--2,6-DIAMINOPIMELATE LIGASE MURE HOMOLOG, CHLOROPLASTIC"/>
    <property type="match status" value="1"/>
</dbReference>
<dbReference type="HAMAP" id="MF_00208">
    <property type="entry name" value="MurE"/>
    <property type="match status" value="1"/>
</dbReference>
<keyword evidence="14" id="KW-1185">Reference proteome</keyword>
<dbReference type="EMBL" id="SLUK01000004">
    <property type="protein sequence ID" value="TCL43806.1"/>
    <property type="molecule type" value="Genomic_DNA"/>
</dbReference>
<feature type="short sequence motif" description="Meso-diaminopimelate recognition motif" evidence="8">
    <location>
        <begin position="398"/>
        <end position="401"/>
    </location>
</feature>
<feature type="domain" description="Mur ligase N-terminal catalytic" evidence="10">
    <location>
        <begin position="23"/>
        <end position="70"/>
    </location>
</feature>
<feature type="binding site" evidence="8">
    <location>
        <position position="374"/>
    </location>
    <ligand>
        <name>meso-2,6-diaminopimelate</name>
        <dbReference type="ChEBI" id="CHEBI:57791"/>
    </ligand>
</feature>
<comment type="catalytic activity">
    <reaction evidence="8">
        <text>UDP-N-acetyl-alpha-D-muramoyl-L-alanyl-D-glutamate + meso-2,6-diaminopimelate + ATP = UDP-N-acetyl-alpha-D-muramoyl-L-alanyl-gamma-D-glutamyl-meso-2,6-diaminopimelate + ADP + phosphate + H(+)</text>
        <dbReference type="Rhea" id="RHEA:23676"/>
        <dbReference type="ChEBI" id="CHEBI:15378"/>
        <dbReference type="ChEBI" id="CHEBI:30616"/>
        <dbReference type="ChEBI" id="CHEBI:43474"/>
        <dbReference type="ChEBI" id="CHEBI:57791"/>
        <dbReference type="ChEBI" id="CHEBI:83900"/>
        <dbReference type="ChEBI" id="CHEBI:83905"/>
        <dbReference type="ChEBI" id="CHEBI:456216"/>
        <dbReference type="EC" id="6.3.2.13"/>
    </reaction>
</comment>
<dbReference type="GO" id="GO:0071555">
    <property type="term" value="P:cell wall organization"/>
    <property type="evidence" value="ECO:0007669"/>
    <property type="project" value="UniProtKB-KW"/>
</dbReference>
<feature type="binding site" evidence="8">
    <location>
        <position position="182"/>
    </location>
    <ligand>
        <name>UDP-N-acetyl-alpha-D-muramoyl-L-alanyl-D-glutamate</name>
        <dbReference type="ChEBI" id="CHEBI:83900"/>
    </ligand>
</feature>
<feature type="binding site" evidence="8">
    <location>
        <begin position="398"/>
        <end position="401"/>
    </location>
    <ligand>
        <name>meso-2,6-diaminopimelate</name>
        <dbReference type="ChEBI" id="CHEBI:57791"/>
    </ligand>
</feature>
<evidence type="ECO:0000256" key="7">
    <source>
        <dbReference type="ARBA" id="ARBA00023316"/>
    </source>
</evidence>
<dbReference type="CDD" id="cd01983">
    <property type="entry name" value="SIMIBI"/>
    <property type="match status" value="1"/>
</dbReference>
<comment type="pathway">
    <text evidence="1 8 9">Cell wall biogenesis; peptidoglycan biosynthesis.</text>
</comment>
<dbReference type="Proteomes" id="UP000294682">
    <property type="component" value="Unassembled WGS sequence"/>
</dbReference>
<dbReference type="SUPFAM" id="SSF53244">
    <property type="entry name" value="MurD-like peptide ligases, peptide-binding domain"/>
    <property type="match status" value="1"/>
</dbReference>
<evidence type="ECO:0000313" key="14">
    <source>
        <dbReference type="Proteomes" id="UP000294682"/>
    </source>
</evidence>
<keyword evidence="8" id="KW-0067">ATP-binding</keyword>
<evidence type="ECO:0000313" key="13">
    <source>
        <dbReference type="EMBL" id="TCL43806.1"/>
    </source>
</evidence>
<comment type="function">
    <text evidence="8">Catalyzes the addition of meso-diaminopimelic acid to the nucleotide precursor UDP-N-acetylmuramoyl-L-alanyl-D-glutamate (UMAG) in the biosynthesis of bacterial cell-wall peptidoglycan.</text>
</comment>
<dbReference type="GO" id="GO:0008360">
    <property type="term" value="P:regulation of cell shape"/>
    <property type="evidence" value="ECO:0007669"/>
    <property type="project" value="UniProtKB-KW"/>
</dbReference>
<dbReference type="GO" id="GO:0009252">
    <property type="term" value="P:peptidoglycan biosynthetic process"/>
    <property type="evidence" value="ECO:0007669"/>
    <property type="project" value="UniProtKB-UniRule"/>
</dbReference>
<feature type="binding site" evidence="8">
    <location>
        <position position="176"/>
    </location>
    <ligand>
        <name>UDP-N-acetyl-alpha-D-muramoyl-L-alanyl-D-glutamate</name>
        <dbReference type="ChEBI" id="CHEBI:83900"/>
    </ligand>
</feature>
<accession>A0A9X8UJP3</accession>
<evidence type="ECO:0000256" key="3">
    <source>
        <dbReference type="ARBA" id="ARBA00022618"/>
    </source>
</evidence>
<dbReference type="Gene3D" id="3.90.190.20">
    <property type="entry name" value="Mur ligase, C-terminal domain"/>
    <property type="match status" value="1"/>
</dbReference>
<dbReference type="InterPro" id="IPR036565">
    <property type="entry name" value="Mur-like_cat_sf"/>
</dbReference>
<comment type="similarity">
    <text evidence="2 8">Belongs to the MurCDEF family. MurE subfamily.</text>
</comment>
<dbReference type="Gene3D" id="3.40.1190.10">
    <property type="entry name" value="Mur-like, catalytic domain"/>
    <property type="match status" value="1"/>
</dbReference>
<dbReference type="InterPro" id="IPR035911">
    <property type="entry name" value="MurE/MurF_N"/>
</dbReference>
<dbReference type="NCBIfam" id="NF001126">
    <property type="entry name" value="PRK00139.1-4"/>
    <property type="match status" value="1"/>
</dbReference>
<organism evidence="13 14">
    <name type="scientific">Harryflintia acetispora</name>
    <dbReference type="NCBI Taxonomy" id="1849041"/>
    <lineage>
        <taxon>Bacteria</taxon>
        <taxon>Bacillati</taxon>
        <taxon>Bacillota</taxon>
        <taxon>Clostridia</taxon>
        <taxon>Eubacteriales</taxon>
        <taxon>Oscillospiraceae</taxon>
        <taxon>Harryflintia</taxon>
    </lineage>
</organism>
<dbReference type="NCBIfam" id="TIGR01085">
    <property type="entry name" value="murE"/>
    <property type="match status" value="1"/>
</dbReference>
<evidence type="ECO:0000259" key="10">
    <source>
        <dbReference type="Pfam" id="PF01225"/>
    </source>
</evidence>
<dbReference type="InterPro" id="IPR000713">
    <property type="entry name" value="Mur_ligase_N"/>
</dbReference>
<dbReference type="GO" id="GO:0005524">
    <property type="term" value="F:ATP binding"/>
    <property type="evidence" value="ECO:0007669"/>
    <property type="project" value="UniProtKB-UniRule"/>
</dbReference>
<reference evidence="13 14" key="1">
    <citation type="submission" date="2019-03" db="EMBL/GenBank/DDBJ databases">
        <title>Genomic Encyclopedia of Type Strains, Phase IV (KMG-IV): sequencing the most valuable type-strain genomes for metagenomic binning, comparative biology and taxonomic classification.</title>
        <authorList>
            <person name="Goeker M."/>
        </authorList>
    </citation>
    <scope>NUCLEOTIDE SEQUENCE [LARGE SCALE GENOMIC DNA]</scope>
    <source>
        <strain evidence="13 14">DSM 100433</strain>
    </source>
</reference>
<feature type="modified residue" description="N6-carboxylysine" evidence="8">
    <location>
        <position position="216"/>
    </location>
</feature>
<proteinExistence type="inferred from homology"/>
<evidence type="ECO:0000256" key="5">
    <source>
        <dbReference type="ARBA" id="ARBA00022984"/>
    </source>
</evidence>
<keyword evidence="6 8" id="KW-0131">Cell cycle</keyword>
<keyword evidence="3 8" id="KW-0132">Cell division</keyword>
<feature type="binding site" evidence="8">
    <location>
        <position position="184"/>
    </location>
    <ligand>
        <name>UDP-N-acetyl-alpha-D-muramoyl-L-alanyl-D-glutamate</name>
        <dbReference type="ChEBI" id="CHEBI:83900"/>
    </ligand>
</feature>
<evidence type="ECO:0000259" key="12">
    <source>
        <dbReference type="Pfam" id="PF08245"/>
    </source>
</evidence>
<dbReference type="Gene3D" id="3.40.1390.10">
    <property type="entry name" value="MurE/MurF, N-terminal domain"/>
    <property type="match status" value="1"/>
</dbReference>
<dbReference type="InterPro" id="IPR004101">
    <property type="entry name" value="Mur_ligase_C"/>
</dbReference>
<evidence type="ECO:0000256" key="6">
    <source>
        <dbReference type="ARBA" id="ARBA00023306"/>
    </source>
</evidence>
<dbReference type="GO" id="GO:0051301">
    <property type="term" value="P:cell division"/>
    <property type="evidence" value="ECO:0007669"/>
    <property type="project" value="UniProtKB-KW"/>
</dbReference>
<feature type="binding site" evidence="8">
    <location>
        <begin position="107"/>
        <end position="113"/>
    </location>
    <ligand>
        <name>ATP</name>
        <dbReference type="ChEBI" id="CHEBI:30616"/>
    </ligand>
</feature>
<keyword evidence="7 8" id="KW-0961">Cell wall biogenesis/degradation</keyword>
<dbReference type="Pfam" id="PF08245">
    <property type="entry name" value="Mur_ligase_M"/>
    <property type="match status" value="1"/>
</dbReference>
<feature type="domain" description="Mur ligase central" evidence="12">
    <location>
        <begin position="105"/>
        <end position="303"/>
    </location>
</feature>
<evidence type="ECO:0000256" key="4">
    <source>
        <dbReference type="ARBA" id="ARBA00022960"/>
    </source>
</evidence>
<feature type="binding site" evidence="8">
    <location>
        <begin position="149"/>
        <end position="150"/>
    </location>
    <ligand>
        <name>UDP-N-acetyl-alpha-D-muramoyl-L-alanyl-D-glutamate</name>
        <dbReference type="ChEBI" id="CHEBI:83900"/>
    </ligand>
</feature>
<comment type="caution">
    <text evidence="8">Lacks conserved residue(s) required for the propagation of feature annotation.</text>
</comment>
<dbReference type="EC" id="6.3.2.13" evidence="8"/>
<dbReference type="SUPFAM" id="SSF53623">
    <property type="entry name" value="MurD-like peptide ligases, catalytic domain"/>
    <property type="match status" value="1"/>
</dbReference>
<comment type="caution">
    <text evidence="13">The sequence shown here is derived from an EMBL/GenBank/DDBJ whole genome shotgun (WGS) entry which is preliminary data.</text>
</comment>
<dbReference type="GO" id="GO:0005737">
    <property type="term" value="C:cytoplasm"/>
    <property type="evidence" value="ECO:0007669"/>
    <property type="project" value="UniProtKB-SubCell"/>
</dbReference>
<gene>
    <name evidence="8" type="primary">murE</name>
    <name evidence="13" type="ORF">EDD78_104145</name>
</gene>
<evidence type="ECO:0000256" key="8">
    <source>
        <dbReference type="HAMAP-Rule" id="MF_00208"/>
    </source>
</evidence>
<comment type="PTM">
    <text evidence="8">Carboxylation is probably crucial for Mg(2+) binding and, consequently, for the gamma-phosphate positioning of ATP.</text>
</comment>
<evidence type="ECO:0000259" key="11">
    <source>
        <dbReference type="Pfam" id="PF02875"/>
    </source>
</evidence>
<keyword evidence="8" id="KW-0963">Cytoplasm</keyword>
<sequence>MLMLLSELLQGIEHEGSLPDREIDRITCDSRIVAPGDLFVCVKGARFDGHDHASEALAAGAAAVVTERDLGLPEQIIAPDGRIAYALLCRNFYHNPQRGLRLIAVTGTSGKTTITFLLRDILRAAGKRVGLIGTIQNEIGEMVISSRHTTPDPWQLYSVLSRMKEAGMEYVVMEASSFGLHQHRMEGLHFECAVFTNLSHEHLDYHNTMEEYYQAKKRLFTVCDKAVVNYDDEYGRRLIGELSCPAATLSLSSDEADYTAHTITYSAEGSRFIVVHGSDIGRVAIRMPGAYSVQNAMCALAAACEVGVPFEQAASGLCESHGVLGRMELVECDLPFTVIRDFAHSPEELRNVLVTVRDFCKGRVVALFGCPGERDRTKRPEMARQVAENADQAILTSDNPRGEDPRQIINDALPGFTGSPTPVQVIEDRFDAIRWAIDFCREGDILLLLGKGHEDYQVLSFGSVYFDERFIVQQIVRSRHDQDSI</sequence>
<name>A0A9X8UJP3_9FIRM</name>
<protein>
    <recommendedName>
        <fullName evidence="8">UDP-N-acetylmuramoyl-L-alanyl-D-glutamate--2,6-diaminopimelate ligase</fullName>
        <ecNumber evidence="8">6.3.2.13</ecNumber>
    </recommendedName>
    <alternativeName>
        <fullName evidence="8">Meso-A2pm-adding enzyme</fullName>
    </alternativeName>
    <alternativeName>
        <fullName evidence="8">Meso-diaminopimelate-adding enzyme</fullName>
    </alternativeName>
    <alternativeName>
        <fullName evidence="8">UDP-MurNAc-L-Ala-D-Glu:meso-diaminopimelate ligase</fullName>
    </alternativeName>
    <alternativeName>
        <fullName evidence="8">UDP-MurNAc-tripeptide synthetase</fullName>
    </alternativeName>
    <alternativeName>
        <fullName evidence="8">UDP-N-acetylmuramyl-tripeptide synthetase</fullName>
    </alternativeName>
</protein>
<dbReference type="Pfam" id="PF02875">
    <property type="entry name" value="Mur_ligase_C"/>
    <property type="match status" value="1"/>
</dbReference>
<dbReference type="GO" id="GO:0000287">
    <property type="term" value="F:magnesium ion binding"/>
    <property type="evidence" value="ECO:0007669"/>
    <property type="project" value="UniProtKB-UniRule"/>
</dbReference>
<dbReference type="AlphaFoldDB" id="A0A9X8UJP3"/>
<dbReference type="SUPFAM" id="SSF63418">
    <property type="entry name" value="MurE/MurF N-terminal domain"/>
    <property type="match status" value="1"/>
</dbReference>
<dbReference type="Pfam" id="PF01225">
    <property type="entry name" value="Mur_ligase"/>
    <property type="match status" value="1"/>
</dbReference>
<comment type="cofactor">
    <cofactor evidence="8">
        <name>Mg(2+)</name>
        <dbReference type="ChEBI" id="CHEBI:18420"/>
    </cofactor>
</comment>
<dbReference type="PANTHER" id="PTHR23135">
    <property type="entry name" value="MUR LIGASE FAMILY MEMBER"/>
    <property type="match status" value="1"/>
</dbReference>
<evidence type="ECO:0000256" key="2">
    <source>
        <dbReference type="ARBA" id="ARBA00005898"/>
    </source>
</evidence>